<proteinExistence type="predicted"/>
<organism evidence="1">
    <name type="scientific">Arundo donax</name>
    <name type="common">Giant reed</name>
    <name type="synonym">Donax arundinaceus</name>
    <dbReference type="NCBI Taxonomy" id="35708"/>
    <lineage>
        <taxon>Eukaryota</taxon>
        <taxon>Viridiplantae</taxon>
        <taxon>Streptophyta</taxon>
        <taxon>Embryophyta</taxon>
        <taxon>Tracheophyta</taxon>
        <taxon>Spermatophyta</taxon>
        <taxon>Magnoliopsida</taxon>
        <taxon>Liliopsida</taxon>
        <taxon>Poales</taxon>
        <taxon>Poaceae</taxon>
        <taxon>PACMAD clade</taxon>
        <taxon>Arundinoideae</taxon>
        <taxon>Arundineae</taxon>
        <taxon>Arundo</taxon>
    </lineage>
</organism>
<reference evidence="1" key="1">
    <citation type="submission" date="2014-09" db="EMBL/GenBank/DDBJ databases">
        <authorList>
            <person name="Magalhaes I.L.F."/>
            <person name="Oliveira U."/>
            <person name="Santos F.R."/>
            <person name="Vidigal T.H.D.A."/>
            <person name="Brescovit A.D."/>
            <person name="Santos A.J."/>
        </authorList>
    </citation>
    <scope>NUCLEOTIDE SEQUENCE</scope>
    <source>
        <tissue evidence="1">Shoot tissue taken approximately 20 cm above the soil surface</tissue>
    </source>
</reference>
<sequence length="78" mass="8453">MANGRVILSNLSKVIYDPTSCNLSGSIICIVWSSDCKDALPPLSKELISAPRLNFISIRNLFGCSKGTSVFSNIRSTM</sequence>
<protein>
    <submittedName>
        <fullName evidence="1">Acid phosphatase, putative</fullName>
    </submittedName>
</protein>
<dbReference type="AlphaFoldDB" id="A0A0A9HUK5"/>
<dbReference type="EMBL" id="GBRH01158382">
    <property type="protein sequence ID" value="JAE39514.1"/>
    <property type="molecule type" value="Transcribed_RNA"/>
</dbReference>
<evidence type="ECO:0000313" key="1">
    <source>
        <dbReference type="EMBL" id="JAE39514.1"/>
    </source>
</evidence>
<accession>A0A0A9HUK5</accession>
<reference evidence="1" key="2">
    <citation type="journal article" date="2015" name="Data Brief">
        <title>Shoot transcriptome of the giant reed, Arundo donax.</title>
        <authorList>
            <person name="Barrero R.A."/>
            <person name="Guerrero F.D."/>
            <person name="Moolhuijzen P."/>
            <person name="Goolsby J.A."/>
            <person name="Tidwell J."/>
            <person name="Bellgard S.E."/>
            <person name="Bellgard M.I."/>
        </authorList>
    </citation>
    <scope>NUCLEOTIDE SEQUENCE</scope>
    <source>
        <tissue evidence="1">Shoot tissue taken approximately 20 cm above the soil surface</tissue>
    </source>
</reference>
<name>A0A0A9HUK5_ARUDO</name>